<comment type="function">
    <text evidence="7">May be involved in iron transport and iron homeostasis.</text>
</comment>
<keyword evidence="7" id="KW-0406">Ion transport</keyword>
<dbReference type="SUPFAM" id="SSF103473">
    <property type="entry name" value="MFS general substrate transporter"/>
    <property type="match status" value="1"/>
</dbReference>
<evidence type="ECO:0000256" key="5">
    <source>
        <dbReference type="ARBA" id="ARBA00022989"/>
    </source>
</evidence>
<dbReference type="GO" id="GO:0005381">
    <property type="term" value="F:iron ion transmembrane transporter activity"/>
    <property type="evidence" value="ECO:0007669"/>
    <property type="project" value="UniProtKB-UniRule"/>
</dbReference>
<evidence type="ECO:0000256" key="8">
    <source>
        <dbReference type="SAM" id="MobiDB-lite"/>
    </source>
</evidence>
<comment type="caution">
    <text evidence="7">Lacks conserved residue(s) required for the propagation of feature annotation.</text>
</comment>
<evidence type="ECO:0000256" key="6">
    <source>
        <dbReference type="ARBA" id="ARBA00023136"/>
    </source>
</evidence>
<feature type="compositionally biased region" description="Polar residues" evidence="8">
    <location>
        <begin position="23"/>
        <end position="46"/>
    </location>
</feature>
<keyword evidence="10" id="KW-1185">Reference proteome</keyword>
<keyword evidence="4 7" id="KW-0812">Transmembrane</keyword>
<feature type="transmembrane region" description="Helical" evidence="7">
    <location>
        <begin position="336"/>
        <end position="361"/>
    </location>
</feature>
<comment type="subcellular location">
    <subcellularLocation>
        <location evidence="1 7">Membrane</location>
        <topology evidence="1 7">Multi-pass membrane protein</topology>
    </subcellularLocation>
</comment>
<feature type="transmembrane region" description="Helical" evidence="7">
    <location>
        <begin position="498"/>
        <end position="519"/>
    </location>
</feature>
<proteinExistence type="inferred from homology"/>
<evidence type="ECO:0000313" key="10">
    <source>
        <dbReference type="Proteomes" id="UP000398389"/>
    </source>
</evidence>
<evidence type="ECO:0000256" key="7">
    <source>
        <dbReference type="RuleBase" id="RU365065"/>
    </source>
</evidence>
<dbReference type="EMBL" id="CABVLU010000001">
    <property type="protein sequence ID" value="VVT46869.1"/>
    <property type="molecule type" value="Genomic_DNA"/>
</dbReference>
<dbReference type="PANTHER" id="PTHR11660">
    <property type="entry name" value="SOLUTE CARRIER FAMILY 40 MEMBER"/>
    <property type="match status" value="1"/>
</dbReference>
<feature type="transmembrane region" description="Helical" evidence="7">
    <location>
        <begin position="399"/>
        <end position="419"/>
    </location>
</feature>
<dbReference type="Proteomes" id="UP000398389">
    <property type="component" value="Unassembled WGS sequence"/>
</dbReference>
<feature type="transmembrane region" description="Helical" evidence="7">
    <location>
        <begin position="131"/>
        <end position="151"/>
    </location>
</feature>
<feature type="transmembrane region" description="Helical" evidence="7">
    <location>
        <begin position="91"/>
        <end position="110"/>
    </location>
</feature>
<feature type="transmembrane region" description="Helical" evidence="7">
    <location>
        <begin position="239"/>
        <end position="264"/>
    </location>
</feature>
<accession>A0A5E8B673</accession>
<keyword evidence="6 7" id="KW-0472">Membrane</keyword>
<evidence type="ECO:0000256" key="1">
    <source>
        <dbReference type="ARBA" id="ARBA00004141"/>
    </source>
</evidence>
<dbReference type="OrthoDB" id="648861at2759"/>
<keyword evidence="5 7" id="KW-1133">Transmembrane helix</keyword>
<sequence length="524" mass="59050">MVTLSSKQDTGKLKATEETALLSDSTVSRTSQATDDSENSLQDFESQQQQQQQPAHKISYYLYFSHFLSTWNARVLEYGAVLFLAEMVPNTFLPLSLYAFFRSLTAIIFSHKLGLYIDHTNRLEVVRTSIVHQRIAVVTTCFLLWLMALLLKPQRGDSNAEMIAMTFESSLELNPLVYSAKFNILMALLIICACVERLCATMNLVSVERDWVVVIAGNDSRFLQILNARMRRIDLFCKLLGPLAISYLDAWLPLVGLIWILLLWNFGSMFIEYFTIEKVYQAFDELQEDKPALQPTTDLPNPATTQGSRVGILSKLISWLYLNFVSPFTFYFDHKMVLVSFSLSILYLTVLSFGPQMVSFLLFQGRSPIEVGLLRTVSVICELSTTFLSPWVMGFTGPLYSGAIFILWQVTCLVAGLSLAWPQLGTDPRGALYLVVGVILSRIGLWGFDLSAQVLIQNGVEAENRARFSSAEAACQSFFELVSFAQTMKWSTPQEFKYPAIVSMISVIIAALVYFVYVLKKTVL</sequence>
<feature type="region of interest" description="Disordered" evidence="8">
    <location>
        <begin position="23"/>
        <end position="48"/>
    </location>
</feature>
<evidence type="ECO:0000256" key="4">
    <source>
        <dbReference type="ARBA" id="ARBA00022692"/>
    </source>
</evidence>
<dbReference type="RefSeq" id="XP_031852041.1">
    <property type="nucleotide sequence ID" value="XM_031996150.1"/>
</dbReference>
<dbReference type="InterPro" id="IPR009716">
    <property type="entry name" value="Ferroportin-1"/>
</dbReference>
<dbReference type="InterPro" id="IPR036259">
    <property type="entry name" value="MFS_trans_sf"/>
</dbReference>
<dbReference type="GO" id="GO:0016020">
    <property type="term" value="C:membrane"/>
    <property type="evidence" value="ECO:0007669"/>
    <property type="project" value="UniProtKB-SubCell"/>
</dbReference>
<organism evidence="9 10">
    <name type="scientific">Magnusiomyces paraingens</name>
    <dbReference type="NCBI Taxonomy" id="2606893"/>
    <lineage>
        <taxon>Eukaryota</taxon>
        <taxon>Fungi</taxon>
        <taxon>Dikarya</taxon>
        <taxon>Ascomycota</taxon>
        <taxon>Saccharomycotina</taxon>
        <taxon>Dipodascomycetes</taxon>
        <taxon>Dipodascales</taxon>
        <taxon>Dipodascaceae</taxon>
        <taxon>Magnusiomyces</taxon>
    </lineage>
</organism>
<comment type="similarity">
    <text evidence="2 7">Belongs to the ferroportin (FP) (TC 2.A.100) family. SLC40A subfamily.</text>
</comment>
<feature type="transmembrane region" description="Helical" evidence="7">
    <location>
        <begin position="60"/>
        <end position="85"/>
    </location>
</feature>
<feature type="transmembrane region" description="Helical" evidence="7">
    <location>
        <begin position="431"/>
        <end position="448"/>
    </location>
</feature>
<gene>
    <name evidence="9" type="ORF">SAPINGB_P001428</name>
</gene>
<evidence type="ECO:0000256" key="3">
    <source>
        <dbReference type="ARBA" id="ARBA00022448"/>
    </source>
</evidence>
<dbReference type="PANTHER" id="PTHR11660:SF57">
    <property type="entry name" value="SOLUTE CARRIER FAMILY 40 MEMBER"/>
    <property type="match status" value="1"/>
</dbReference>
<feature type="transmembrane region" description="Helical" evidence="7">
    <location>
        <begin position="176"/>
        <end position="195"/>
    </location>
</feature>
<keyword evidence="3 7" id="KW-0813">Transport</keyword>
<reference evidence="9 10" key="1">
    <citation type="submission" date="2019-09" db="EMBL/GenBank/DDBJ databases">
        <authorList>
            <person name="Brejova B."/>
        </authorList>
    </citation>
    <scope>NUCLEOTIDE SEQUENCE [LARGE SCALE GENOMIC DNA]</scope>
</reference>
<dbReference type="AlphaFoldDB" id="A0A5E8B673"/>
<protein>
    <recommendedName>
        <fullName evidence="7">Solute carrier family 40 member</fullName>
    </recommendedName>
</protein>
<name>A0A5E8B673_9ASCO</name>
<dbReference type="Pfam" id="PF06963">
    <property type="entry name" value="FPN1"/>
    <property type="match status" value="1"/>
</dbReference>
<evidence type="ECO:0000313" key="9">
    <source>
        <dbReference type="EMBL" id="VVT46869.1"/>
    </source>
</evidence>
<dbReference type="GeneID" id="43580250"/>
<evidence type="ECO:0000256" key="2">
    <source>
        <dbReference type="ARBA" id="ARBA00006279"/>
    </source>
</evidence>